<feature type="transmembrane region" description="Helical" evidence="1">
    <location>
        <begin position="120"/>
        <end position="141"/>
    </location>
</feature>
<comment type="caution">
    <text evidence="2">The sequence shown here is derived from an EMBL/GenBank/DDBJ whole genome shotgun (WGS) entry which is preliminary data.</text>
</comment>
<dbReference type="GeneID" id="27722801"/>
<gene>
    <name evidence="2" type="ORF">SAPIO_CDS3729</name>
</gene>
<name>A0A084G9K0_PSEDA</name>
<dbReference type="EMBL" id="JOWA01000089">
    <property type="protein sequence ID" value="KEZ44012.1"/>
    <property type="molecule type" value="Genomic_DNA"/>
</dbReference>
<feature type="transmembrane region" description="Helical" evidence="1">
    <location>
        <begin position="53"/>
        <end position="73"/>
    </location>
</feature>
<dbReference type="HOGENOM" id="CLU_110344_0_0_1"/>
<dbReference type="KEGG" id="sapo:SAPIO_CDS3729"/>
<protein>
    <submittedName>
        <fullName evidence="2">Uncharacterized protein</fullName>
    </submittedName>
</protein>
<organism evidence="2 3">
    <name type="scientific">Pseudallescheria apiosperma</name>
    <name type="common">Scedosporium apiospermum</name>
    <dbReference type="NCBI Taxonomy" id="563466"/>
    <lineage>
        <taxon>Eukaryota</taxon>
        <taxon>Fungi</taxon>
        <taxon>Dikarya</taxon>
        <taxon>Ascomycota</taxon>
        <taxon>Pezizomycotina</taxon>
        <taxon>Sordariomycetes</taxon>
        <taxon>Hypocreomycetidae</taxon>
        <taxon>Microascales</taxon>
        <taxon>Microascaceae</taxon>
        <taxon>Scedosporium</taxon>
    </lineage>
</organism>
<dbReference type="OMA" id="YFNAFRA"/>
<keyword evidence="1" id="KW-0472">Membrane</keyword>
<keyword evidence="3" id="KW-1185">Reference proteome</keyword>
<evidence type="ECO:0000256" key="1">
    <source>
        <dbReference type="SAM" id="Phobius"/>
    </source>
</evidence>
<keyword evidence="1" id="KW-1133">Transmembrane helix</keyword>
<proteinExistence type="predicted"/>
<dbReference type="VEuPathDB" id="FungiDB:SAPIO_CDS3729"/>
<dbReference type="OrthoDB" id="3365267at2759"/>
<evidence type="ECO:0000313" key="2">
    <source>
        <dbReference type="EMBL" id="KEZ44012.1"/>
    </source>
</evidence>
<keyword evidence="1" id="KW-0812">Transmembrane</keyword>
<dbReference type="AlphaFoldDB" id="A0A084G9K0"/>
<dbReference type="RefSeq" id="XP_016643811.1">
    <property type="nucleotide sequence ID" value="XM_016786468.1"/>
</dbReference>
<reference evidence="2 3" key="1">
    <citation type="journal article" date="2014" name="Genome Announc.">
        <title>Draft genome sequence of the pathogenic fungus Scedosporium apiospermum.</title>
        <authorList>
            <person name="Vandeputte P."/>
            <person name="Ghamrawi S."/>
            <person name="Rechenmann M."/>
            <person name="Iltis A."/>
            <person name="Giraud S."/>
            <person name="Fleury M."/>
            <person name="Thornton C."/>
            <person name="Delhaes L."/>
            <person name="Meyer W."/>
            <person name="Papon N."/>
            <person name="Bouchara J.P."/>
        </authorList>
    </citation>
    <scope>NUCLEOTIDE SEQUENCE [LARGE SCALE GENOMIC DNA]</scope>
    <source>
        <strain evidence="2 3">IHEM 14462</strain>
    </source>
</reference>
<sequence length="188" mass="20795">MTYPDDSSFPSSAFAAFRKSPRQEDLSRLAAEHLKHDLTEGDRDILAKASSRISTRATVGSILGLGLGVYMAYGLRRGRVEMFNAFRTARKPVQVTFADGTTEKLPDLTRIMQPTAMGDVFTYLLCGLGGLFFGGETGFLAGTWSATRAIRENPDTEKRIGVAYRRFKADFLRREAERLEAGGPIDLF</sequence>
<evidence type="ECO:0000313" key="3">
    <source>
        <dbReference type="Proteomes" id="UP000028545"/>
    </source>
</evidence>
<dbReference type="Proteomes" id="UP000028545">
    <property type="component" value="Unassembled WGS sequence"/>
</dbReference>
<accession>A0A084G9K0</accession>